<dbReference type="OrthoDB" id="6975485at2"/>
<dbReference type="EMBL" id="QZEI01000159">
    <property type="protein sequence ID" value="RLV57732.1"/>
    <property type="molecule type" value="Genomic_DNA"/>
</dbReference>
<dbReference type="AlphaFoldDB" id="A0A3L8PUL6"/>
<proteinExistence type="predicted"/>
<organism evidence="1 2">
    <name type="scientific">Parashewanella curva</name>
    <dbReference type="NCBI Taxonomy" id="2338552"/>
    <lineage>
        <taxon>Bacteria</taxon>
        <taxon>Pseudomonadati</taxon>
        <taxon>Pseudomonadota</taxon>
        <taxon>Gammaproteobacteria</taxon>
        <taxon>Alteromonadales</taxon>
        <taxon>Shewanellaceae</taxon>
        <taxon>Parashewanella</taxon>
    </lineage>
</organism>
<dbReference type="RefSeq" id="WP_121840924.1">
    <property type="nucleotide sequence ID" value="NZ_ML014908.1"/>
</dbReference>
<protein>
    <submittedName>
        <fullName evidence="1">TIGR02646 family protein</fullName>
    </submittedName>
</protein>
<comment type="caution">
    <text evidence="1">The sequence shown here is derived from an EMBL/GenBank/DDBJ whole genome shotgun (WGS) entry which is preliminary data.</text>
</comment>
<name>A0A3L8PUL6_9GAMM</name>
<gene>
    <name evidence="1" type="ORF">D5018_21000</name>
</gene>
<dbReference type="Proteomes" id="UP000281474">
    <property type="component" value="Unassembled WGS sequence"/>
</dbReference>
<sequence>MRYIKKNNVGTIRSLIEAQNSPQMGGIPQTSSEATKAWKRFRDEGDRLFQKLLEEQYGLCCYTELNLAYFKETHDIGSHFEHEKTKHLYPQKTFDEANLLRCALDSQDLSKYAGKDRFGGHYKDSNNLLAYDPALFISPQSKNCRDFFVYLASDGSIHPKASLPQADNRKAQYTIDILNLNAPFLKAERKRWLEEITDELNKLMDKSAAIADLENLAECELALTNIPHPELNAAPFPQLRSFHSATRAIFGGLGEKVIRQKCPQIR</sequence>
<keyword evidence="2" id="KW-1185">Reference proteome</keyword>
<reference evidence="1 2" key="1">
    <citation type="submission" date="2018-09" db="EMBL/GenBank/DDBJ databases">
        <title>Phylogeny of the Shewanellaceae, and recommendation for two new genera, Pseudoshewanella and Parashewanella.</title>
        <authorList>
            <person name="Wang G."/>
        </authorList>
    </citation>
    <scope>NUCLEOTIDE SEQUENCE [LARGE SCALE GENOMIC DNA]</scope>
    <source>
        <strain evidence="1 2">C51</strain>
    </source>
</reference>
<evidence type="ECO:0000313" key="1">
    <source>
        <dbReference type="EMBL" id="RLV57732.1"/>
    </source>
</evidence>
<dbReference type="NCBIfam" id="TIGR02646">
    <property type="entry name" value="retron system putative HNH endonuclease"/>
    <property type="match status" value="1"/>
</dbReference>
<accession>A0A3L8PUL6</accession>
<evidence type="ECO:0000313" key="2">
    <source>
        <dbReference type="Proteomes" id="UP000281474"/>
    </source>
</evidence>
<dbReference type="InterPro" id="IPR013467">
    <property type="entry name" value="HNH78-like"/>
</dbReference>